<dbReference type="EMBL" id="CAUYUJ010000710">
    <property type="protein sequence ID" value="CAK0792095.1"/>
    <property type="molecule type" value="Genomic_DNA"/>
</dbReference>
<dbReference type="SUPFAM" id="SSF50156">
    <property type="entry name" value="PDZ domain-like"/>
    <property type="match status" value="1"/>
</dbReference>
<name>A0ABN9PGM4_9DINO</name>
<gene>
    <name evidence="1" type="ORF">PCOR1329_LOCUS2796</name>
</gene>
<proteinExistence type="predicted"/>
<evidence type="ECO:0000313" key="1">
    <source>
        <dbReference type="EMBL" id="CAK0792095.1"/>
    </source>
</evidence>
<dbReference type="Gene3D" id="2.30.42.10">
    <property type="match status" value="1"/>
</dbReference>
<evidence type="ECO:0000313" key="2">
    <source>
        <dbReference type="Proteomes" id="UP001189429"/>
    </source>
</evidence>
<dbReference type="InterPro" id="IPR036034">
    <property type="entry name" value="PDZ_sf"/>
</dbReference>
<feature type="non-terminal residue" evidence="1">
    <location>
        <position position="128"/>
    </location>
</feature>
<dbReference type="Proteomes" id="UP001189429">
    <property type="component" value="Unassembled WGS sequence"/>
</dbReference>
<reference evidence="1" key="1">
    <citation type="submission" date="2023-10" db="EMBL/GenBank/DDBJ databases">
        <authorList>
            <person name="Chen Y."/>
            <person name="Shah S."/>
            <person name="Dougan E. K."/>
            <person name="Thang M."/>
            <person name="Chan C."/>
        </authorList>
    </citation>
    <scope>NUCLEOTIDE SEQUENCE [LARGE SCALE GENOMIC DNA]</scope>
</reference>
<keyword evidence="2" id="KW-1185">Reference proteome</keyword>
<sequence>MVKGERAVFTVTIPKPLGLTPADFPNRPGVGVAKIAPEGNTDVLNNKVLLESHPGMFVLEGDEVVAVNGTSVEGKSLDVVGPMVKESEGDSVTLTLVRYYNSGPVKVIFIPSKKTCTMKRGAEISQAA</sequence>
<evidence type="ECO:0008006" key="3">
    <source>
        <dbReference type="Google" id="ProtNLM"/>
    </source>
</evidence>
<organism evidence="1 2">
    <name type="scientific">Prorocentrum cordatum</name>
    <dbReference type="NCBI Taxonomy" id="2364126"/>
    <lineage>
        <taxon>Eukaryota</taxon>
        <taxon>Sar</taxon>
        <taxon>Alveolata</taxon>
        <taxon>Dinophyceae</taxon>
        <taxon>Prorocentrales</taxon>
        <taxon>Prorocentraceae</taxon>
        <taxon>Prorocentrum</taxon>
    </lineage>
</organism>
<protein>
    <recommendedName>
        <fullName evidence="3">PDZ domain-containing protein</fullName>
    </recommendedName>
</protein>
<accession>A0ABN9PGM4</accession>
<comment type="caution">
    <text evidence="1">The sequence shown here is derived from an EMBL/GenBank/DDBJ whole genome shotgun (WGS) entry which is preliminary data.</text>
</comment>